<dbReference type="Proteomes" id="UP000789570">
    <property type="component" value="Unassembled WGS sequence"/>
</dbReference>
<reference evidence="1" key="1">
    <citation type="submission" date="2021-06" db="EMBL/GenBank/DDBJ databases">
        <authorList>
            <person name="Kallberg Y."/>
            <person name="Tangrot J."/>
            <person name="Rosling A."/>
        </authorList>
    </citation>
    <scope>NUCLEOTIDE SEQUENCE</scope>
    <source>
        <strain evidence="1">UK204</strain>
    </source>
</reference>
<dbReference type="EMBL" id="CAJVPQ010002638">
    <property type="protein sequence ID" value="CAG8603724.1"/>
    <property type="molecule type" value="Genomic_DNA"/>
</dbReference>
<name>A0A9N9CLX3_9GLOM</name>
<sequence>MVNTKYLTKRGGIIFKCPRAVRNKDILWWQGIYIVYISK</sequence>
<protein>
    <submittedName>
        <fullName evidence="1">17644_t:CDS:1</fullName>
    </submittedName>
</protein>
<proteinExistence type="predicted"/>
<dbReference type="AlphaFoldDB" id="A0A9N9CLX3"/>
<comment type="caution">
    <text evidence="1">The sequence shown here is derived from an EMBL/GenBank/DDBJ whole genome shotgun (WGS) entry which is preliminary data.</text>
</comment>
<evidence type="ECO:0000313" key="2">
    <source>
        <dbReference type="Proteomes" id="UP000789570"/>
    </source>
</evidence>
<evidence type="ECO:0000313" key="1">
    <source>
        <dbReference type="EMBL" id="CAG8603724.1"/>
    </source>
</evidence>
<organism evidence="1 2">
    <name type="scientific">Funneliformis caledonium</name>
    <dbReference type="NCBI Taxonomy" id="1117310"/>
    <lineage>
        <taxon>Eukaryota</taxon>
        <taxon>Fungi</taxon>
        <taxon>Fungi incertae sedis</taxon>
        <taxon>Mucoromycota</taxon>
        <taxon>Glomeromycotina</taxon>
        <taxon>Glomeromycetes</taxon>
        <taxon>Glomerales</taxon>
        <taxon>Glomeraceae</taxon>
        <taxon>Funneliformis</taxon>
    </lineage>
</organism>
<accession>A0A9N9CLX3</accession>
<keyword evidence="2" id="KW-1185">Reference proteome</keyword>
<gene>
    <name evidence="1" type="ORF">FCALED_LOCUS8716</name>
</gene>